<evidence type="ECO:0000256" key="8">
    <source>
        <dbReference type="ARBA" id="ARBA00040394"/>
    </source>
</evidence>
<dbReference type="Pfam" id="PF00441">
    <property type="entry name" value="Acyl-CoA_dh_1"/>
    <property type="match status" value="1"/>
</dbReference>
<dbReference type="Gene3D" id="2.40.110.10">
    <property type="entry name" value="Butyryl-CoA Dehydrogenase, subunit A, domain 2"/>
    <property type="match status" value="1"/>
</dbReference>
<evidence type="ECO:0000256" key="10">
    <source>
        <dbReference type="RuleBase" id="RU362125"/>
    </source>
</evidence>
<dbReference type="GO" id="GO:0003995">
    <property type="term" value="F:acyl-CoA dehydrogenase activity"/>
    <property type="evidence" value="ECO:0007669"/>
    <property type="project" value="InterPro"/>
</dbReference>
<dbReference type="PANTHER" id="PTHR48083:SF20">
    <property type="entry name" value="LONG-CHAIN SPECIFIC ACYL-COA DEHYDROGENASE, MITOCHONDRIAL"/>
    <property type="match status" value="1"/>
</dbReference>
<evidence type="ECO:0000259" key="12">
    <source>
        <dbReference type="Pfam" id="PF02770"/>
    </source>
</evidence>
<keyword evidence="6 10" id="KW-0560">Oxidoreductase</keyword>
<sequence length="380" mass="41846">MLDMSARFAFDEDHALFRDSVRKMLERELLPNLDRFEEEGIVSRQFWLACGEAGMLCPNVSPDYGGLGLDFGYNAVIDEELAYAGSSAGVPLQNDITAEYVQSYGSEEQKRRYLPKMVSGECISAIAMTEPATGSDLQAIRTTARRSGDRYVINGAKTYVTNGQNADVVIVAAKTDPGLGARGLSLILVDADTPGFARGRNLDKIGLWSADTSELFFNDVEVPVANRLGEEGRGFAYLMSQLPQERLSIATSAQAAAQRAFDEALAFVKDRTAFGQPIFEFQNTKFTLADMKSQLQVGWAHLDWAIRRHIAGALTTAEASAAKQWHSDMQGRITDMALQLHGGAGYMNEYLIARLWRDARVTRIFGGTNEIMKEVVSRSL</sequence>
<dbReference type="Pfam" id="PF02771">
    <property type="entry name" value="Acyl-CoA_dh_N"/>
    <property type="match status" value="1"/>
</dbReference>
<feature type="domain" description="Acyl-CoA oxidase/dehydrogenase middle" evidence="12">
    <location>
        <begin position="125"/>
        <end position="220"/>
    </location>
</feature>
<feature type="domain" description="Acyl-CoA dehydrogenase/oxidase N-terminal" evidence="13">
    <location>
        <begin position="12"/>
        <end position="121"/>
    </location>
</feature>
<evidence type="ECO:0000313" key="15">
    <source>
        <dbReference type="Proteomes" id="UP000664914"/>
    </source>
</evidence>
<dbReference type="Pfam" id="PF02770">
    <property type="entry name" value="Acyl-CoA_dh_M"/>
    <property type="match status" value="1"/>
</dbReference>
<dbReference type="InterPro" id="IPR006089">
    <property type="entry name" value="Acyl-CoA_DH_CS"/>
</dbReference>
<name>A0A975D1W2_9SPHN</name>
<comment type="function">
    <text evidence="7">Catalyzes the dehydrogenation at the alpha-beta position of ACP-bound acyl chains. This results in the introduction of a double bond in the lipidic chain, which is further transferred to the epsilon-amino group of lysine residue in the mycobactin core by MbtK.</text>
</comment>
<accession>A0A975D1W2</accession>
<evidence type="ECO:0000256" key="3">
    <source>
        <dbReference type="ARBA" id="ARBA00009347"/>
    </source>
</evidence>
<gene>
    <name evidence="14" type="ORF">HRJ34_24510</name>
</gene>
<evidence type="ECO:0000256" key="2">
    <source>
        <dbReference type="ARBA" id="ARBA00005102"/>
    </source>
</evidence>
<proteinExistence type="inferred from homology"/>
<dbReference type="InterPro" id="IPR013786">
    <property type="entry name" value="AcylCoA_DH/ox_N"/>
</dbReference>
<reference evidence="14" key="2">
    <citation type="submission" date="2021-04" db="EMBL/GenBank/DDBJ databases">
        <title>Isolation and genomic analysis of the ibuprofen-degrading bacterium Sphingomonas strain MPO218.</title>
        <authorList>
            <person name="Aulestia M."/>
            <person name="Flores A."/>
            <person name="Mangas E.L."/>
            <person name="Perez-Pulido A.J."/>
            <person name="Santero E."/>
            <person name="Camacho E.M."/>
        </authorList>
    </citation>
    <scope>NUCLEOTIDE SEQUENCE</scope>
    <source>
        <strain evidence="14">MPO218</strain>
    </source>
</reference>
<evidence type="ECO:0000256" key="7">
    <source>
        <dbReference type="ARBA" id="ARBA00037085"/>
    </source>
</evidence>
<dbReference type="Gene3D" id="1.20.140.10">
    <property type="entry name" value="Butyryl-CoA Dehydrogenase, subunit A, domain 3"/>
    <property type="match status" value="1"/>
</dbReference>
<dbReference type="Gene3D" id="1.10.540.10">
    <property type="entry name" value="Acyl-CoA dehydrogenase/oxidase, N-terminal domain"/>
    <property type="match status" value="1"/>
</dbReference>
<dbReference type="EMBL" id="CP059319">
    <property type="protein sequence ID" value="QTH21442.1"/>
    <property type="molecule type" value="Genomic_DNA"/>
</dbReference>
<dbReference type="InterPro" id="IPR009075">
    <property type="entry name" value="AcylCo_DH/oxidase_C"/>
</dbReference>
<keyword evidence="4 10" id="KW-0285">Flavoprotein</keyword>
<dbReference type="FunFam" id="2.40.110.10:FF:000002">
    <property type="entry name" value="Acyl-CoA dehydrogenase fadE12"/>
    <property type="match status" value="1"/>
</dbReference>
<reference evidence="14" key="1">
    <citation type="submission" date="2020-07" db="EMBL/GenBank/DDBJ databases">
        <authorList>
            <person name="Camacho E."/>
        </authorList>
    </citation>
    <scope>NUCLEOTIDE SEQUENCE</scope>
    <source>
        <strain evidence="14">MPO218</strain>
    </source>
</reference>
<dbReference type="InterPro" id="IPR006091">
    <property type="entry name" value="Acyl-CoA_Oxase/DH_mid-dom"/>
</dbReference>
<keyword evidence="5 10" id="KW-0274">FAD</keyword>
<dbReference type="PROSITE" id="PS00073">
    <property type="entry name" value="ACYL_COA_DH_2"/>
    <property type="match status" value="1"/>
</dbReference>
<evidence type="ECO:0000256" key="6">
    <source>
        <dbReference type="ARBA" id="ARBA00023002"/>
    </source>
</evidence>
<dbReference type="GO" id="GO:0005737">
    <property type="term" value="C:cytoplasm"/>
    <property type="evidence" value="ECO:0007669"/>
    <property type="project" value="TreeGrafter"/>
</dbReference>
<evidence type="ECO:0000313" key="14">
    <source>
        <dbReference type="EMBL" id="QTH21442.1"/>
    </source>
</evidence>
<dbReference type="SUPFAM" id="SSF47203">
    <property type="entry name" value="Acyl-CoA dehydrogenase C-terminal domain-like"/>
    <property type="match status" value="1"/>
</dbReference>
<dbReference type="AlphaFoldDB" id="A0A975D1W2"/>
<dbReference type="PANTHER" id="PTHR48083">
    <property type="entry name" value="MEDIUM-CHAIN SPECIFIC ACYL-COA DEHYDROGENASE, MITOCHONDRIAL-RELATED"/>
    <property type="match status" value="1"/>
</dbReference>
<dbReference type="FunFam" id="1.20.140.10:FF:000001">
    <property type="entry name" value="Acyl-CoA dehydrogenase"/>
    <property type="match status" value="1"/>
</dbReference>
<evidence type="ECO:0000259" key="13">
    <source>
        <dbReference type="Pfam" id="PF02771"/>
    </source>
</evidence>
<comment type="cofactor">
    <cofactor evidence="1 10">
        <name>FAD</name>
        <dbReference type="ChEBI" id="CHEBI:57692"/>
    </cofactor>
</comment>
<protein>
    <recommendedName>
        <fullName evidence="8">Acyl-[acyl-carrier-protein] dehydrogenase MbtN</fullName>
    </recommendedName>
    <alternativeName>
        <fullName evidence="9">Mycobactin synthase protein N</fullName>
    </alternativeName>
</protein>
<evidence type="ECO:0000256" key="9">
    <source>
        <dbReference type="ARBA" id="ARBA00042660"/>
    </source>
</evidence>
<evidence type="ECO:0000256" key="5">
    <source>
        <dbReference type="ARBA" id="ARBA00022827"/>
    </source>
</evidence>
<evidence type="ECO:0000256" key="1">
    <source>
        <dbReference type="ARBA" id="ARBA00001974"/>
    </source>
</evidence>
<dbReference type="SUPFAM" id="SSF56645">
    <property type="entry name" value="Acyl-CoA dehydrogenase NM domain-like"/>
    <property type="match status" value="1"/>
</dbReference>
<dbReference type="InterPro" id="IPR037069">
    <property type="entry name" value="AcylCoA_DH/ox_N_sf"/>
</dbReference>
<dbReference type="RefSeq" id="WP_029994769.1">
    <property type="nucleotide sequence ID" value="NZ_CP059319.1"/>
</dbReference>
<organism evidence="14 15">
    <name type="scientific">Rhizorhabdus wittichii</name>
    <dbReference type="NCBI Taxonomy" id="160791"/>
    <lineage>
        <taxon>Bacteria</taxon>
        <taxon>Pseudomonadati</taxon>
        <taxon>Pseudomonadota</taxon>
        <taxon>Alphaproteobacteria</taxon>
        <taxon>Sphingomonadales</taxon>
        <taxon>Sphingomonadaceae</taxon>
        <taxon>Rhizorhabdus</taxon>
    </lineage>
</organism>
<comment type="pathway">
    <text evidence="2">Siderophore biosynthesis; mycobactin biosynthesis.</text>
</comment>
<evidence type="ECO:0000256" key="4">
    <source>
        <dbReference type="ARBA" id="ARBA00022630"/>
    </source>
</evidence>
<comment type="similarity">
    <text evidence="3 10">Belongs to the acyl-CoA dehydrogenase family.</text>
</comment>
<evidence type="ECO:0000259" key="11">
    <source>
        <dbReference type="Pfam" id="PF00441"/>
    </source>
</evidence>
<dbReference type="Proteomes" id="UP000664914">
    <property type="component" value="Chromosome"/>
</dbReference>
<dbReference type="InterPro" id="IPR036250">
    <property type="entry name" value="AcylCo_DH-like_C"/>
</dbReference>
<dbReference type="GO" id="GO:0033539">
    <property type="term" value="P:fatty acid beta-oxidation using acyl-CoA dehydrogenase"/>
    <property type="evidence" value="ECO:0007669"/>
    <property type="project" value="TreeGrafter"/>
</dbReference>
<dbReference type="InterPro" id="IPR046373">
    <property type="entry name" value="Acyl-CoA_Oxase/DH_mid-dom_sf"/>
</dbReference>
<feature type="domain" description="Acyl-CoA dehydrogenase/oxidase C-terminal" evidence="11">
    <location>
        <begin position="232"/>
        <end position="380"/>
    </location>
</feature>
<dbReference type="InterPro" id="IPR050741">
    <property type="entry name" value="Acyl-CoA_dehydrogenase"/>
</dbReference>
<dbReference type="GO" id="GO:0050660">
    <property type="term" value="F:flavin adenine dinucleotide binding"/>
    <property type="evidence" value="ECO:0007669"/>
    <property type="project" value="InterPro"/>
</dbReference>
<dbReference type="InterPro" id="IPR009100">
    <property type="entry name" value="AcylCoA_DH/oxidase_NM_dom_sf"/>
</dbReference>